<evidence type="ECO:0000256" key="2">
    <source>
        <dbReference type="SAM" id="Phobius"/>
    </source>
</evidence>
<organism evidence="4 5">
    <name type="scientific">Streptomyces aidingensis</name>
    <dbReference type="NCBI Taxonomy" id="910347"/>
    <lineage>
        <taxon>Bacteria</taxon>
        <taxon>Bacillati</taxon>
        <taxon>Actinomycetota</taxon>
        <taxon>Actinomycetes</taxon>
        <taxon>Kitasatosporales</taxon>
        <taxon>Streptomycetaceae</taxon>
        <taxon>Streptomyces</taxon>
    </lineage>
</organism>
<keyword evidence="2" id="KW-0472">Membrane</keyword>
<feature type="transmembrane region" description="Helical" evidence="2">
    <location>
        <begin position="94"/>
        <end position="116"/>
    </location>
</feature>
<feature type="compositionally biased region" description="Basic and acidic residues" evidence="1">
    <location>
        <begin position="123"/>
        <end position="132"/>
    </location>
</feature>
<feature type="region of interest" description="Disordered" evidence="1">
    <location>
        <begin position="117"/>
        <end position="236"/>
    </location>
</feature>
<dbReference type="Gene3D" id="1.10.101.10">
    <property type="entry name" value="PGBD-like superfamily/PGBD"/>
    <property type="match status" value="1"/>
</dbReference>
<feature type="region of interest" description="Disordered" evidence="1">
    <location>
        <begin position="279"/>
        <end position="316"/>
    </location>
</feature>
<feature type="compositionally biased region" description="Basic and acidic residues" evidence="1">
    <location>
        <begin position="287"/>
        <end position="316"/>
    </location>
</feature>
<dbReference type="InterPro" id="IPR036365">
    <property type="entry name" value="PGBD-like_sf"/>
</dbReference>
<dbReference type="OrthoDB" id="4226197at2"/>
<evidence type="ECO:0000313" key="4">
    <source>
        <dbReference type="EMBL" id="SFC67613.1"/>
    </source>
</evidence>
<feature type="compositionally biased region" description="Basic residues" evidence="1">
    <location>
        <begin position="76"/>
        <end position="92"/>
    </location>
</feature>
<evidence type="ECO:0000256" key="1">
    <source>
        <dbReference type="SAM" id="MobiDB-lite"/>
    </source>
</evidence>
<dbReference type="STRING" id="910347.SAMN05421773_10533"/>
<name>A0A1I1LB54_9ACTN</name>
<dbReference type="InterPro" id="IPR036366">
    <property type="entry name" value="PGBDSf"/>
</dbReference>
<reference evidence="4 5" key="1">
    <citation type="submission" date="2016-10" db="EMBL/GenBank/DDBJ databases">
        <authorList>
            <person name="de Groot N.N."/>
        </authorList>
    </citation>
    <scope>NUCLEOTIDE SEQUENCE [LARGE SCALE GENOMIC DNA]</scope>
    <source>
        <strain evidence="4 5">CGMCC 4.5739</strain>
    </source>
</reference>
<dbReference type="InterPro" id="IPR002477">
    <property type="entry name" value="Peptidoglycan-bd-like"/>
</dbReference>
<evidence type="ECO:0000313" key="5">
    <source>
        <dbReference type="Proteomes" id="UP000199207"/>
    </source>
</evidence>
<feature type="domain" description="Peptidoglycan binding-like" evidence="3">
    <location>
        <begin position="233"/>
        <end position="292"/>
    </location>
</feature>
<protein>
    <submittedName>
        <fullName evidence="4">Putative peptidoglycan binding domain-containing protein</fullName>
    </submittedName>
</protein>
<dbReference type="SUPFAM" id="SSF47090">
    <property type="entry name" value="PGBD-like"/>
    <property type="match status" value="1"/>
</dbReference>
<dbReference type="RefSeq" id="WP_093838630.1">
    <property type="nucleotide sequence ID" value="NZ_FOLM01000005.1"/>
</dbReference>
<sequence>MAETGSACAFCGGPDCRDGCPRRAEPAAGPALYGTVAADDRPLTADPADLALFSDSGADDTVVLAPVPAGSAGRSGRPRRSRTGRTGRRGRLRAAALAAGTVGVVMGCTAVVSALITGGGDGTPDRAEETARPKPSLALPDGGLAESPDTGEVDSPSPEEELLSASPTASPTASATTGSEPTGPGGTAPETSPAPEPSATRSPSPTTPAPTATATGDGDGEPDEAPVLRRGDSGPAVEELQLRLRQVPHIYDGEITGDFGRRTEEAVSRFQWWYGVHGDEPGVYGPRTRDRLEEITHHGGDGDRDGDWDGDRGGNP</sequence>
<keyword evidence="5" id="KW-1185">Reference proteome</keyword>
<dbReference type="EMBL" id="FOLM01000005">
    <property type="protein sequence ID" value="SFC67613.1"/>
    <property type="molecule type" value="Genomic_DNA"/>
</dbReference>
<gene>
    <name evidence="4" type="ORF">SAMN05421773_10533</name>
</gene>
<accession>A0A1I1LB54</accession>
<dbReference type="Pfam" id="PF01471">
    <property type="entry name" value="PG_binding_1"/>
    <property type="match status" value="1"/>
</dbReference>
<feature type="region of interest" description="Disordered" evidence="1">
    <location>
        <begin position="66"/>
        <end position="92"/>
    </location>
</feature>
<feature type="compositionally biased region" description="Acidic residues" evidence="1">
    <location>
        <begin position="149"/>
        <end position="162"/>
    </location>
</feature>
<feature type="compositionally biased region" description="Low complexity" evidence="1">
    <location>
        <begin position="163"/>
        <end position="216"/>
    </location>
</feature>
<keyword evidence="2" id="KW-1133">Transmembrane helix</keyword>
<proteinExistence type="predicted"/>
<evidence type="ECO:0000259" key="3">
    <source>
        <dbReference type="Pfam" id="PF01471"/>
    </source>
</evidence>
<keyword evidence="2" id="KW-0812">Transmembrane</keyword>
<dbReference type="Proteomes" id="UP000199207">
    <property type="component" value="Unassembled WGS sequence"/>
</dbReference>
<dbReference type="AlphaFoldDB" id="A0A1I1LB54"/>